<evidence type="ECO:0000256" key="5">
    <source>
        <dbReference type="ARBA" id="ARBA00022989"/>
    </source>
</evidence>
<dbReference type="Pfam" id="PF00528">
    <property type="entry name" value="BPD_transp_1"/>
    <property type="match status" value="1"/>
</dbReference>
<accession>A0A840HT85</accession>
<evidence type="ECO:0000313" key="9">
    <source>
        <dbReference type="EMBL" id="MBB4640810.1"/>
    </source>
</evidence>
<feature type="transmembrane region" description="Helical" evidence="7">
    <location>
        <begin position="290"/>
        <end position="316"/>
    </location>
</feature>
<evidence type="ECO:0000313" key="10">
    <source>
        <dbReference type="Proteomes" id="UP000575068"/>
    </source>
</evidence>
<proteinExistence type="inferred from homology"/>
<keyword evidence="6 7" id="KW-0472">Membrane</keyword>
<evidence type="ECO:0000256" key="6">
    <source>
        <dbReference type="ARBA" id="ARBA00023136"/>
    </source>
</evidence>
<dbReference type="InterPro" id="IPR035906">
    <property type="entry name" value="MetI-like_sf"/>
</dbReference>
<dbReference type="GO" id="GO:0055085">
    <property type="term" value="P:transmembrane transport"/>
    <property type="evidence" value="ECO:0007669"/>
    <property type="project" value="InterPro"/>
</dbReference>
<evidence type="ECO:0000256" key="3">
    <source>
        <dbReference type="ARBA" id="ARBA00022475"/>
    </source>
</evidence>
<feature type="transmembrane region" description="Helical" evidence="7">
    <location>
        <begin position="21"/>
        <end position="43"/>
    </location>
</feature>
<feature type="transmembrane region" description="Helical" evidence="7">
    <location>
        <begin position="114"/>
        <end position="134"/>
    </location>
</feature>
<reference evidence="9 10" key="1">
    <citation type="submission" date="2020-08" db="EMBL/GenBank/DDBJ databases">
        <title>Genomic Encyclopedia of Type Strains, Phase IV (KMG-IV): sequencing the most valuable type-strain genomes for metagenomic binning, comparative biology and taxonomic classification.</title>
        <authorList>
            <person name="Goeker M."/>
        </authorList>
    </citation>
    <scope>NUCLEOTIDE SEQUENCE [LARGE SCALE GENOMIC DNA]</scope>
    <source>
        <strain evidence="9 10">DSM 7465</strain>
    </source>
</reference>
<gene>
    <name evidence="9" type="ORF">HNQ99_001103</name>
</gene>
<organism evidence="9 10">
    <name type="scientific">Rhizorhapis suberifaciens</name>
    <name type="common">corky root of lettuce</name>
    <dbReference type="NCBI Taxonomy" id="13656"/>
    <lineage>
        <taxon>Bacteria</taxon>
        <taxon>Pseudomonadati</taxon>
        <taxon>Pseudomonadota</taxon>
        <taxon>Alphaproteobacteria</taxon>
        <taxon>Sphingomonadales</taxon>
        <taxon>Sphingomonadaceae</taxon>
        <taxon>Rhizorhapis</taxon>
    </lineage>
</organism>
<keyword evidence="3" id="KW-1003">Cell membrane</keyword>
<keyword evidence="4 7" id="KW-0812">Transmembrane</keyword>
<dbReference type="AlphaFoldDB" id="A0A840HT85"/>
<dbReference type="Gene3D" id="1.10.3720.10">
    <property type="entry name" value="MetI-like"/>
    <property type="match status" value="1"/>
</dbReference>
<evidence type="ECO:0000256" key="7">
    <source>
        <dbReference type="RuleBase" id="RU363032"/>
    </source>
</evidence>
<keyword evidence="10" id="KW-1185">Reference proteome</keyword>
<feature type="domain" description="ABC transmembrane type-1" evidence="8">
    <location>
        <begin position="110"/>
        <end position="313"/>
    </location>
</feature>
<evidence type="ECO:0000256" key="4">
    <source>
        <dbReference type="ARBA" id="ARBA00022692"/>
    </source>
</evidence>
<feature type="transmembrane region" description="Helical" evidence="7">
    <location>
        <begin position="248"/>
        <end position="270"/>
    </location>
</feature>
<dbReference type="CDD" id="cd06261">
    <property type="entry name" value="TM_PBP2"/>
    <property type="match status" value="1"/>
</dbReference>
<dbReference type="EMBL" id="JACHOV010000003">
    <property type="protein sequence ID" value="MBB4640810.1"/>
    <property type="molecule type" value="Genomic_DNA"/>
</dbReference>
<dbReference type="InterPro" id="IPR000515">
    <property type="entry name" value="MetI-like"/>
</dbReference>
<feature type="transmembrane region" description="Helical" evidence="7">
    <location>
        <begin position="187"/>
        <end position="206"/>
    </location>
</feature>
<evidence type="ECO:0000259" key="8">
    <source>
        <dbReference type="PROSITE" id="PS50928"/>
    </source>
</evidence>
<name>A0A840HT85_9SPHN</name>
<dbReference type="GO" id="GO:0005886">
    <property type="term" value="C:plasma membrane"/>
    <property type="evidence" value="ECO:0007669"/>
    <property type="project" value="UniProtKB-SubCell"/>
</dbReference>
<sequence>MELPDDGPGNFRHDCAMLALLLRRLFTAIPTLLCVVLFSFLLMRVAPGGPFDGERPLDPGTRAALQAAYGFDRPLYEQAWIYVGRLLHGDFGPSLVYRDFTVTELVRQGLPVSLTLGGLALMLALLIGVVLGLFAAIRAGGWRDEVLMLCATLATALPTFVTGPLLALIFGLWAGWLPVSGLGEGELSYLVLPVFALALPVAGAIAKLTRAGLATALSQDHIRTARARGIAPATILFRHALRPALVPVASYLGPAAAGLLTGAVVVETVFALPGLGRYFVQGALNRDYPLVLGVVTLYAGLIILFNLAADLIYGWLDPRMRG</sequence>
<comment type="caution">
    <text evidence="9">The sequence shown here is derived from an EMBL/GenBank/DDBJ whole genome shotgun (WGS) entry which is preliminary data.</text>
</comment>
<comment type="subcellular location">
    <subcellularLocation>
        <location evidence="1 7">Cell membrane</location>
        <topology evidence="1 7">Multi-pass membrane protein</topology>
    </subcellularLocation>
</comment>
<comment type="similarity">
    <text evidence="7">Belongs to the binding-protein-dependent transport system permease family.</text>
</comment>
<feature type="transmembrane region" description="Helical" evidence="7">
    <location>
        <begin position="146"/>
        <end position="175"/>
    </location>
</feature>
<dbReference type="PANTHER" id="PTHR30465">
    <property type="entry name" value="INNER MEMBRANE ABC TRANSPORTER"/>
    <property type="match status" value="1"/>
</dbReference>
<keyword evidence="2 7" id="KW-0813">Transport</keyword>
<dbReference type="PROSITE" id="PS50928">
    <property type="entry name" value="ABC_TM1"/>
    <property type="match status" value="1"/>
</dbReference>
<keyword evidence="5 7" id="KW-1133">Transmembrane helix</keyword>
<protein>
    <submittedName>
        <fullName evidence="9">Oligopeptide transport system permease protein</fullName>
    </submittedName>
</protein>
<dbReference type="RefSeq" id="WP_246414554.1">
    <property type="nucleotide sequence ID" value="NZ_JACHOV010000003.1"/>
</dbReference>
<dbReference type="PANTHER" id="PTHR30465:SF74">
    <property type="entry name" value="OLIGOPEPTIDE TRANSPORT SYSTEM PERMEASE PROTEIN OPPB"/>
    <property type="match status" value="1"/>
</dbReference>
<dbReference type="Proteomes" id="UP000575068">
    <property type="component" value="Unassembled WGS sequence"/>
</dbReference>
<dbReference type="SUPFAM" id="SSF161098">
    <property type="entry name" value="MetI-like"/>
    <property type="match status" value="1"/>
</dbReference>
<evidence type="ECO:0000256" key="1">
    <source>
        <dbReference type="ARBA" id="ARBA00004651"/>
    </source>
</evidence>
<evidence type="ECO:0000256" key="2">
    <source>
        <dbReference type="ARBA" id="ARBA00022448"/>
    </source>
</evidence>